<dbReference type="AlphaFoldDB" id="A0AAW2CF83"/>
<dbReference type="EMBL" id="JAZDWU010000007">
    <property type="protein sequence ID" value="KAK9996786.1"/>
    <property type="molecule type" value="Genomic_DNA"/>
</dbReference>
<keyword evidence="3" id="KW-1185">Reference proteome</keyword>
<gene>
    <name evidence="2" type="ORF">SO802_021472</name>
</gene>
<dbReference type="Proteomes" id="UP001459277">
    <property type="component" value="Unassembled WGS sequence"/>
</dbReference>
<keyword evidence="1" id="KW-1133">Transmembrane helix</keyword>
<keyword evidence="1" id="KW-0472">Membrane</keyword>
<proteinExistence type="predicted"/>
<name>A0AAW2CF83_9ROSI</name>
<evidence type="ECO:0000256" key="1">
    <source>
        <dbReference type="SAM" id="Phobius"/>
    </source>
</evidence>
<comment type="caution">
    <text evidence="2">The sequence shown here is derived from an EMBL/GenBank/DDBJ whole genome shotgun (WGS) entry which is preliminary data.</text>
</comment>
<accession>A0AAW2CF83</accession>
<evidence type="ECO:0000313" key="3">
    <source>
        <dbReference type="Proteomes" id="UP001459277"/>
    </source>
</evidence>
<protein>
    <submittedName>
        <fullName evidence="2">Uncharacterized protein</fullName>
    </submittedName>
</protein>
<evidence type="ECO:0000313" key="2">
    <source>
        <dbReference type="EMBL" id="KAK9996786.1"/>
    </source>
</evidence>
<keyword evidence="1" id="KW-0812">Transmembrane</keyword>
<feature type="transmembrane region" description="Helical" evidence="1">
    <location>
        <begin position="285"/>
        <end position="311"/>
    </location>
</feature>
<sequence>MARIVGPRDQAVVVDGYCWTSMVVKMPIPQQCFATMHPTFFTVHLQGNFENFWNERGSHGYRRLSLDVYWENFWNERATHGCRWLFWMSMVVKVPMPLQCFATTHPTFFTVHLQCNSENFWTKRSSHGCRWLLLDVSGGKNANASTVFCHYICMQRFSLFIYSVILRIFGTKEQAMVADGFFWTSMVRIFGTRDQAMVANGFCLTSMAVKVPMPLQCFASVHPTFFTVHVQCNFENFWNERAIHGCRWLFLDVYGCISADLSRAKGVGSLGVGECFELNGMIFCFLPFCFSILCFYLFLSFFLPDFLYMLWVGVEMFLNKAQTL</sequence>
<reference evidence="2 3" key="1">
    <citation type="submission" date="2024-01" db="EMBL/GenBank/DDBJ databases">
        <title>A telomere-to-telomere, gap-free genome of sweet tea (Lithocarpus litseifolius).</title>
        <authorList>
            <person name="Zhou J."/>
        </authorList>
    </citation>
    <scope>NUCLEOTIDE SEQUENCE [LARGE SCALE GENOMIC DNA]</scope>
    <source>
        <strain evidence="2">Zhou-2022a</strain>
        <tissue evidence="2">Leaf</tissue>
    </source>
</reference>
<organism evidence="2 3">
    <name type="scientific">Lithocarpus litseifolius</name>
    <dbReference type="NCBI Taxonomy" id="425828"/>
    <lineage>
        <taxon>Eukaryota</taxon>
        <taxon>Viridiplantae</taxon>
        <taxon>Streptophyta</taxon>
        <taxon>Embryophyta</taxon>
        <taxon>Tracheophyta</taxon>
        <taxon>Spermatophyta</taxon>
        <taxon>Magnoliopsida</taxon>
        <taxon>eudicotyledons</taxon>
        <taxon>Gunneridae</taxon>
        <taxon>Pentapetalae</taxon>
        <taxon>rosids</taxon>
        <taxon>fabids</taxon>
        <taxon>Fagales</taxon>
        <taxon>Fagaceae</taxon>
        <taxon>Lithocarpus</taxon>
    </lineage>
</organism>